<dbReference type="EMBL" id="WUAV01000005">
    <property type="protein sequence ID" value="KAF1753398.1"/>
    <property type="molecule type" value="Genomic_DNA"/>
</dbReference>
<organism evidence="1 2">
    <name type="scientific">Caenorhabditis remanei</name>
    <name type="common">Caenorhabditis vulgaris</name>
    <dbReference type="NCBI Taxonomy" id="31234"/>
    <lineage>
        <taxon>Eukaryota</taxon>
        <taxon>Metazoa</taxon>
        <taxon>Ecdysozoa</taxon>
        <taxon>Nematoda</taxon>
        <taxon>Chromadorea</taxon>
        <taxon>Rhabditida</taxon>
        <taxon>Rhabditina</taxon>
        <taxon>Rhabditomorpha</taxon>
        <taxon>Rhabditoidea</taxon>
        <taxon>Rhabditidae</taxon>
        <taxon>Peloderinae</taxon>
        <taxon>Caenorhabditis</taxon>
    </lineage>
</organism>
<dbReference type="GeneID" id="78776862"/>
<dbReference type="AlphaFoldDB" id="A0A6A5GE28"/>
<dbReference type="Proteomes" id="UP000483820">
    <property type="component" value="Chromosome V"/>
</dbReference>
<dbReference type="RefSeq" id="XP_053582224.1">
    <property type="nucleotide sequence ID" value="XM_053733311.1"/>
</dbReference>
<evidence type="ECO:0000313" key="1">
    <source>
        <dbReference type="EMBL" id="KAF1753398.1"/>
    </source>
</evidence>
<accession>A0A6A5GE28</accession>
<dbReference type="KEGG" id="crq:GCK72_019955"/>
<dbReference type="CTD" id="78776862"/>
<evidence type="ECO:0000313" key="2">
    <source>
        <dbReference type="Proteomes" id="UP000483820"/>
    </source>
</evidence>
<protein>
    <submittedName>
        <fullName evidence="1">Uncharacterized protein</fullName>
    </submittedName>
</protein>
<comment type="caution">
    <text evidence="1">The sequence shown here is derived from an EMBL/GenBank/DDBJ whole genome shotgun (WGS) entry which is preliminary data.</text>
</comment>
<reference evidence="1 2" key="1">
    <citation type="submission" date="2019-12" db="EMBL/GenBank/DDBJ databases">
        <title>Chromosome-level assembly of the Caenorhabditis remanei genome.</title>
        <authorList>
            <person name="Teterina A.A."/>
            <person name="Willis J.H."/>
            <person name="Phillips P.C."/>
        </authorList>
    </citation>
    <scope>NUCLEOTIDE SEQUENCE [LARGE SCALE GENOMIC DNA]</scope>
    <source>
        <strain evidence="1 2">PX506</strain>
        <tissue evidence="1">Whole organism</tissue>
    </source>
</reference>
<proteinExistence type="predicted"/>
<sequence length="95" mass="10819">MVSPISSQVFGTIELQVELINKIFALQMKRKDVMHILHSQCASHHILLILGTAFRVFENLFSTTQNFLVEIIASWKLVILGMNAVTKWHSLISLQ</sequence>
<name>A0A6A5GE28_CAERE</name>
<gene>
    <name evidence="1" type="ORF">GCK72_019955</name>
</gene>